<feature type="chain" id="PRO_5015752222" evidence="2">
    <location>
        <begin position="28"/>
        <end position="587"/>
    </location>
</feature>
<reference evidence="4" key="3">
    <citation type="journal article" date="2018" name="Mol. Plant Microbe Interact.">
        <title>Genome sequence resources for the wheat stripe rust pathogen (Puccinia striiformis f. sp. tritici) and the barley stripe rust pathogen (Puccinia striiformis f. sp. hordei).</title>
        <authorList>
            <person name="Xia C."/>
            <person name="Wang M."/>
            <person name="Yin C."/>
            <person name="Cornejo O.E."/>
            <person name="Hulbert S.H."/>
            <person name="Chen X."/>
        </authorList>
    </citation>
    <scope>NUCLEOTIDE SEQUENCE [LARGE SCALE GENOMIC DNA]</scope>
    <source>
        <strain evidence="4">93TX-2</strain>
    </source>
</reference>
<accession>A0A2S4UJE7</accession>
<dbReference type="VEuPathDB" id="FungiDB:PSHT_14558"/>
<proteinExistence type="predicted"/>
<feature type="region of interest" description="Disordered" evidence="1">
    <location>
        <begin position="166"/>
        <end position="231"/>
    </location>
</feature>
<evidence type="ECO:0000313" key="4">
    <source>
        <dbReference type="Proteomes" id="UP000238274"/>
    </source>
</evidence>
<dbReference type="AlphaFoldDB" id="A0A2S4UJE7"/>
<reference evidence="4" key="2">
    <citation type="journal article" date="2018" name="BMC Genomics">
        <title>Genomic insights into host adaptation between the wheat stripe rust pathogen (Puccinia striiformis f. sp. tritici) and the barley stripe rust pathogen (Puccinia striiformis f. sp. hordei).</title>
        <authorList>
            <person name="Xia C."/>
            <person name="Wang M."/>
            <person name="Yin C."/>
            <person name="Cornejo O.E."/>
            <person name="Hulbert S.H."/>
            <person name="Chen X."/>
        </authorList>
    </citation>
    <scope>NUCLEOTIDE SEQUENCE [LARGE SCALE GENOMIC DNA]</scope>
    <source>
        <strain evidence="4">93TX-2</strain>
    </source>
</reference>
<name>A0A2S4UJE7_9BASI</name>
<gene>
    <name evidence="3" type="ORF">PSHT_14558</name>
</gene>
<dbReference type="EMBL" id="PKSM01000332">
    <property type="protein sequence ID" value="POV97453.1"/>
    <property type="molecule type" value="Genomic_DNA"/>
</dbReference>
<dbReference type="Proteomes" id="UP000238274">
    <property type="component" value="Unassembled WGS sequence"/>
</dbReference>
<keyword evidence="4" id="KW-1185">Reference proteome</keyword>
<reference evidence="3 4" key="1">
    <citation type="submission" date="2017-12" db="EMBL/GenBank/DDBJ databases">
        <title>Gene loss provides genomic basis for host adaptation in cereal stripe rust fungi.</title>
        <authorList>
            <person name="Xia C."/>
        </authorList>
    </citation>
    <scope>NUCLEOTIDE SEQUENCE [LARGE SCALE GENOMIC DNA]</scope>
    <source>
        <strain evidence="3 4">93TX-2</strain>
    </source>
</reference>
<dbReference type="VEuPathDB" id="FungiDB:PSTT_00830"/>
<keyword evidence="2" id="KW-0732">Signal</keyword>
<protein>
    <submittedName>
        <fullName evidence="3">Uncharacterized protein</fullName>
    </submittedName>
</protein>
<evidence type="ECO:0000313" key="3">
    <source>
        <dbReference type="EMBL" id="POV97453.1"/>
    </source>
</evidence>
<feature type="compositionally biased region" description="Polar residues" evidence="1">
    <location>
        <begin position="166"/>
        <end position="185"/>
    </location>
</feature>
<organism evidence="3 4">
    <name type="scientific">Puccinia striiformis</name>
    <dbReference type="NCBI Taxonomy" id="27350"/>
    <lineage>
        <taxon>Eukaryota</taxon>
        <taxon>Fungi</taxon>
        <taxon>Dikarya</taxon>
        <taxon>Basidiomycota</taxon>
        <taxon>Pucciniomycotina</taxon>
        <taxon>Pucciniomycetes</taxon>
        <taxon>Pucciniales</taxon>
        <taxon>Pucciniaceae</taxon>
        <taxon>Puccinia</taxon>
    </lineage>
</organism>
<sequence length="587" mass="68059">MKIASTKVLLGMALRLCPLAVIRRTLSSPVGSTSEDFIALPMDAVDSHTSGKQLSSIDDLMVDRRRPQYPPESKQVLERFQPTKIRNMDELGSMENDGRQIMNGILKLMSRDNADQPPNSIPSREKVNRQISFATIGRKMERVYKMLTRPRIYELYGGSLLSVTRPPTATLRTSPHSPGLVTKSTPQDRIETRLQPPSFLSKKNTAGDLEEGESERVQNSVIKKQEPSTESAKIMGRLSGHKRYRDRSIKTETSREDEIELPIELVSLINGMNGNTLPLIKIWKDLEQELKRYATKLNQPGIILSDQVLILEWIKTMFLLRNYMLKYKLIPSSANSIKLFEPKNLYPIVQLYYKSKITQPKTGWWIDLSDDSMIGWEVFAEITKKLQLFRESMEEIGIRQDSKLASYLCLKNVIYFSDIHYLFEPTEEFTNIYKTFSDVKFLENIDNFSRSRTESEDYQYGKNLKLGMVKNQEIIPSMIFKLVLLYQDPKKRGKYELSMVHHILSFLNTYHKNAMYESIIGKINYDMVLKQIKFMDYFSHHFAKYPDESRIHQAATNNLDHIFLGNLSQDKEIDQKWIDEATYICNH</sequence>
<evidence type="ECO:0000256" key="2">
    <source>
        <dbReference type="SAM" id="SignalP"/>
    </source>
</evidence>
<comment type="caution">
    <text evidence="3">The sequence shown here is derived from an EMBL/GenBank/DDBJ whole genome shotgun (WGS) entry which is preliminary data.</text>
</comment>
<feature type="signal peptide" evidence="2">
    <location>
        <begin position="1"/>
        <end position="27"/>
    </location>
</feature>
<evidence type="ECO:0000256" key="1">
    <source>
        <dbReference type="SAM" id="MobiDB-lite"/>
    </source>
</evidence>